<dbReference type="PANTHER" id="PTHR10357">
    <property type="entry name" value="ALPHA-AMYLASE FAMILY MEMBER"/>
    <property type="match status" value="1"/>
</dbReference>
<dbReference type="AlphaFoldDB" id="A0A7G5MY27"/>
<dbReference type="RefSeq" id="WP_018596217.1">
    <property type="nucleotide sequence ID" value="NZ_AP031416.1"/>
</dbReference>
<evidence type="ECO:0000313" key="2">
    <source>
        <dbReference type="EMBL" id="QMW79520.1"/>
    </source>
</evidence>
<reference evidence="2 3" key="1">
    <citation type="submission" date="2019-04" db="EMBL/GenBank/DDBJ databases">
        <authorList>
            <person name="Schori C."/>
            <person name="Ahrens C."/>
        </authorList>
    </citation>
    <scope>NUCLEOTIDE SEQUENCE [LARGE SCALE GENOMIC DNA]</scope>
    <source>
        <strain evidence="2 3">DSM 2950</strain>
    </source>
</reference>
<evidence type="ECO:0000259" key="1">
    <source>
        <dbReference type="SMART" id="SM00642"/>
    </source>
</evidence>
<dbReference type="EMBL" id="CP039126">
    <property type="protein sequence ID" value="QMW79520.1"/>
    <property type="molecule type" value="Genomic_DNA"/>
</dbReference>
<evidence type="ECO:0000313" key="3">
    <source>
        <dbReference type="Proteomes" id="UP000515789"/>
    </source>
</evidence>
<proteinExistence type="predicted"/>
<dbReference type="Pfam" id="PF00128">
    <property type="entry name" value="Alpha-amylase"/>
    <property type="match status" value="1"/>
</dbReference>
<name>A0A7G5MY27_9FIRM</name>
<dbReference type="SUPFAM" id="SSF51445">
    <property type="entry name" value="(Trans)glycosidases"/>
    <property type="match status" value="1"/>
</dbReference>
<dbReference type="Proteomes" id="UP000515789">
    <property type="component" value="Chromosome"/>
</dbReference>
<dbReference type="GeneID" id="75052134"/>
<dbReference type="GO" id="GO:0005975">
    <property type="term" value="P:carbohydrate metabolic process"/>
    <property type="evidence" value="ECO:0007669"/>
    <property type="project" value="InterPro"/>
</dbReference>
<gene>
    <name evidence="2" type="ORF">E5259_18960</name>
</gene>
<sequence length="594" mass="68545">MDYQIIDAPDYLERLIIYEIATKSFTSPNGPESGTFASMEERLPYLEELGINAVWLTGHQLCDKSHFYNIWTEYACIRPDCIDPGLGTEAEFKHLIEKAHSRGIKIFLDVITHGVMEDSPIVKEHPDWFLGGSWGMRDFDWYGGHADLDAWWVDTWLWYIKEFGIDGYRLDVAHYRNDLWSLIRRKAADMGKKILIIAETGPAICGVTDILQHGEAVGHNHGLNRSFRMLCDPAGYCRDRQIRANERYNVKIFYEDGTIQDSRESSWFGKDKVPEVIFEGDVKREIVCADGRAAYRIQMGRIRVENIHEDKRIKNIQVTDKAGQVWNSSREDVLEVDYTVEYTRIKNGLNVELPFRVQDGQYISIQLSCHDNGWVGFPEKENPYTAQGSRYLAGYTTLLAPGIPVFMAGEEFNADYRPLPQLTPGLYGEGEPGKGRWLYGSWIDWEQLKNPEKAEMLEDMKRIIKIRRAHPHLIRPGRMGEETERFCPLDYEADEILPVPYIYREKEEVLLIAANPDEEKNVWIKPNLSEVLQPENSYQVSVLFGEMPEEMGEVVWSGKHLSRRKWLIKRDKTSRGGLLVLKIKEIQNGQEASI</sequence>
<dbReference type="InterPro" id="IPR017853">
    <property type="entry name" value="GH"/>
</dbReference>
<dbReference type="InterPro" id="IPR006047">
    <property type="entry name" value="GH13_cat_dom"/>
</dbReference>
<accession>A0A7G5MY27</accession>
<feature type="domain" description="Glycosyl hydrolase family 13 catalytic" evidence="1">
    <location>
        <begin position="19"/>
        <end position="467"/>
    </location>
</feature>
<organism evidence="2 3">
    <name type="scientific">Blautia producta</name>
    <dbReference type="NCBI Taxonomy" id="33035"/>
    <lineage>
        <taxon>Bacteria</taxon>
        <taxon>Bacillati</taxon>
        <taxon>Bacillota</taxon>
        <taxon>Clostridia</taxon>
        <taxon>Lachnospirales</taxon>
        <taxon>Lachnospiraceae</taxon>
        <taxon>Blautia</taxon>
    </lineage>
</organism>
<dbReference type="PANTHER" id="PTHR10357:SF199">
    <property type="entry name" value="ALPHA AMYLASE CATALYTIC REGION"/>
    <property type="match status" value="1"/>
</dbReference>
<protein>
    <recommendedName>
        <fullName evidence="1">Glycosyl hydrolase family 13 catalytic domain-containing protein</fullName>
    </recommendedName>
</protein>
<dbReference type="SMART" id="SM00642">
    <property type="entry name" value="Aamy"/>
    <property type="match status" value="1"/>
</dbReference>
<dbReference type="Gene3D" id="3.20.20.80">
    <property type="entry name" value="Glycosidases"/>
    <property type="match status" value="2"/>
</dbReference>